<evidence type="ECO:0000313" key="4">
    <source>
        <dbReference type="EMBL" id="QHQ60516.1"/>
    </source>
</evidence>
<proteinExistence type="inferred from homology"/>
<name>A0A6P1TKT0_9FIRM</name>
<dbReference type="PANTHER" id="PTHR18964">
    <property type="entry name" value="ROK (REPRESSOR, ORF, KINASE) FAMILY"/>
    <property type="match status" value="1"/>
</dbReference>
<dbReference type="Proteomes" id="UP000464314">
    <property type="component" value="Chromosome"/>
</dbReference>
<dbReference type="SUPFAM" id="SSF46785">
    <property type="entry name" value="Winged helix' DNA-binding domain"/>
    <property type="match status" value="1"/>
</dbReference>
<protein>
    <submittedName>
        <fullName evidence="4">ROK family protein</fullName>
    </submittedName>
</protein>
<dbReference type="SUPFAM" id="SSF53067">
    <property type="entry name" value="Actin-like ATPase domain"/>
    <property type="match status" value="2"/>
</dbReference>
<reference evidence="4 5" key="1">
    <citation type="submission" date="2020-01" db="EMBL/GenBank/DDBJ databases">
        <title>Genome analysis of Anaerocolumna sp. CBA3638.</title>
        <authorList>
            <person name="Kim J."/>
            <person name="Roh S.W."/>
        </authorList>
    </citation>
    <scope>NUCLEOTIDE SEQUENCE [LARGE SCALE GENOMIC DNA]</scope>
    <source>
        <strain evidence="4 5">CBA3638</strain>
    </source>
</reference>
<dbReference type="Pfam" id="PF00480">
    <property type="entry name" value="ROK"/>
    <property type="match status" value="1"/>
</dbReference>
<gene>
    <name evidence="4" type="ORF">Ana3638_06815</name>
</gene>
<evidence type="ECO:0000256" key="2">
    <source>
        <dbReference type="ARBA" id="ARBA00006479"/>
    </source>
</evidence>
<keyword evidence="3" id="KW-0859">Xylose metabolism</keyword>
<dbReference type="InterPro" id="IPR043129">
    <property type="entry name" value="ATPase_NBD"/>
</dbReference>
<dbReference type="InterPro" id="IPR036390">
    <property type="entry name" value="WH_DNA-bd_sf"/>
</dbReference>
<dbReference type="GO" id="GO:0042732">
    <property type="term" value="P:D-xylose metabolic process"/>
    <property type="evidence" value="ECO:0007669"/>
    <property type="project" value="UniProtKB-KW"/>
</dbReference>
<evidence type="ECO:0000313" key="5">
    <source>
        <dbReference type="Proteomes" id="UP000464314"/>
    </source>
</evidence>
<comment type="similarity">
    <text evidence="2">Belongs to the ROK (NagC/XylR) family.</text>
</comment>
<dbReference type="Pfam" id="PF13412">
    <property type="entry name" value="HTH_24"/>
    <property type="match status" value="1"/>
</dbReference>
<keyword evidence="3" id="KW-0119">Carbohydrate metabolism</keyword>
<dbReference type="KEGG" id="anr:Ana3638_06815"/>
<dbReference type="Gene3D" id="3.30.420.40">
    <property type="match status" value="2"/>
</dbReference>
<dbReference type="AlphaFoldDB" id="A0A6P1TKT0"/>
<evidence type="ECO:0000256" key="1">
    <source>
        <dbReference type="ARBA" id="ARBA00002486"/>
    </source>
</evidence>
<dbReference type="Gene3D" id="1.10.10.10">
    <property type="entry name" value="Winged helix-like DNA-binding domain superfamily/Winged helix DNA-binding domain"/>
    <property type="match status" value="1"/>
</dbReference>
<dbReference type="EMBL" id="CP048000">
    <property type="protein sequence ID" value="QHQ60516.1"/>
    <property type="molecule type" value="Genomic_DNA"/>
</dbReference>
<accession>A0A6P1TKT0</accession>
<keyword evidence="5" id="KW-1185">Reference proteome</keyword>
<evidence type="ECO:0000256" key="3">
    <source>
        <dbReference type="ARBA" id="ARBA00022629"/>
    </source>
</evidence>
<comment type="function">
    <text evidence="1">Transcriptional repressor of xylose-utilizing enzymes.</text>
</comment>
<dbReference type="RefSeq" id="WP_161837352.1">
    <property type="nucleotide sequence ID" value="NZ_CP048000.1"/>
</dbReference>
<organism evidence="4 5">
    <name type="scientific">Anaerocolumna sedimenticola</name>
    <dbReference type="NCBI Taxonomy" id="2696063"/>
    <lineage>
        <taxon>Bacteria</taxon>
        <taxon>Bacillati</taxon>
        <taxon>Bacillota</taxon>
        <taxon>Clostridia</taxon>
        <taxon>Lachnospirales</taxon>
        <taxon>Lachnospiraceae</taxon>
        <taxon>Anaerocolumna</taxon>
    </lineage>
</organism>
<dbReference type="InterPro" id="IPR036388">
    <property type="entry name" value="WH-like_DNA-bd_sf"/>
</dbReference>
<dbReference type="InterPro" id="IPR000600">
    <property type="entry name" value="ROK"/>
</dbReference>
<sequence length="401" mass="44020">MKLVNQHLIKDSNMKLLYNAIYNNSGISRAQLAKLSNLSKTTVSTLIDELINRGFVYDSGVTDSNNVGRKPNSLHVKPSSYYVVVFSWIENFVNLYLMDITGATTFELHLKLEGDDTYVSLSRKCMDENILTQVNREQILGVCVVVSAMIDAVNEEIYSTTLSLPKSEGMNLIASLKSTFREFPVAILEDTACSAYAEKVYARVTEPDFAFINFSRGIGATLFIRNKMVGKANGASTQFGHYTADPDGVLCACGNRGCLEAMMGESALAKMVKSEGGSPALDRLPAITFATLGNAALYGDAVSKKVIKEIAHVLSYGLANLISIVNPHLIILGGKSILLGDLFLEEINKNLKSTGFRRMVDNVEVQYSKLDSNAFLNGAMKYFFDVHYAFTKDLSNSFFIG</sequence>
<dbReference type="PANTHER" id="PTHR18964:SF149">
    <property type="entry name" value="BIFUNCTIONAL UDP-N-ACETYLGLUCOSAMINE 2-EPIMERASE_N-ACETYLMANNOSAMINE KINASE"/>
    <property type="match status" value="1"/>
</dbReference>